<dbReference type="InterPro" id="IPR029063">
    <property type="entry name" value="SAM-dependent_MTases_sf"/>
</dbReference>
<dbReference type="Pfam" id="PF13649">
    <property type="entry name" value="Methyltransf_25"/>
    <property type="match status" value="1"/>
</dbReference>
<dbReference type="Gene3D" id="3.40.50.150">
    <property type="entry name" value="Vaccinia Virus protein VP39"/>
    <property type="match status" value="1"/>
</dbReference>
<dbReference type="InterPro" id="IPR041698">
    <property type="entry name" value="Methyltransf_25"/>
</dbReference>
<reference evidence="3" key="1">
    <citation type="submission" date="2021-01" db="EMBL/GenBank/DDBJ databases">
        <authorList>
            <person name="Corre E."/>
            <person name="Pelletier E."/>
            <person name="Niang G."/>
            <person name="Scheremetjew M."/>
            <person name="Finn R."/>
            <person name="Kale V."/>
            <person name="Holt S."/>
            <person name="Cochrane G."/>
            <person name="Meng A."/>
            <person name="Brown T."/>
            <person name="Cohen L."/>
        </authorList>
    </citation>
    <scope>NUCLEOTIDE SEQUENCE</scope>
    <source>
        <strain evidence="3">CCMP281</strain>
    </source>
</reference>
<feature type="domain" description="Methyltransferase" evidence="2">
    <location>
        <begin position="79"/>
        <end position="164"/>
    </location>
</feature>
<feature type="chain" id="PRO_5030841284" description="Methyltransferase domain-containing protein" evidence="1">
    <location>
        <begin position="18"/>
        <end position="232"/>
    </location>
</feature>
<organism evidence="3">
    <name type="scientific">Haptolina ericina</name>
    <dbReference type="NCBI Taxonomy" id="156174"/>
    <lineage>
        <taxon>Eukaryota</taxon>
        <taxon>Haptista</taxon>
        <taxon>Haptophyta</taxon>
        <taxon>Prymnesiophyceae</taxon>
        <taxon>Prymnesiales</taxon>
        <taxon>Prymnesiaceae</taxon>
        <taxon>Haptolina</taxon>
    </lineage>
</organism>
<dbReference type="EMBL" id="HBHX01039888">
    <property type="protein sequence ID" value="CAE0121415.1"/>
    <property type="molecule type" value="Transcribed_RNA"/>
</dbReference>
<dbReference type="SUPFAM" id="SSF53335">
    <property type="entry name" value="S-adenosyl-L-methionine-dependent methyltransferases"/>
    <property type="match status" value="1"/>
</dbReference>
<evidence type="ECO:0000259" key="2">
    <source>
        <dbReference type="Pfam" id="PF13649"/>
    </source>
</evidence>
<accession>A0A7S3F1K9</accession>
<gene>
    <name evidence="3" type="ORF">HERI1096_LOCUS22116</name>
</gene>
<sequence>MLPHWLAMLGGLSVALAALETENAANRAQRFARTFQKVVKRDGATNRSIASGGGSTREYTLATRSHLHTVVTAFGVRSILDIPCGDFQWMPIFLDAHPEIRYFGADIVRALIAEHTSRFSDRPQWAFGVADMVRDFPAGEFDLVHMRDALQHLSPGDAVSVITSLRIQSRFRYWMVTDYEGVTHNRESRIRNKGWDFQYHNLRLPPYSLPPPLMRFNESADGKTLALYRIPF</sequence>
<protein>
    <recommendedName>
        <fullName evidence="2">Methyltransferase domain-containing protein</fullName>
    </recommendedName>
</protein>
<feature type="signal peptide" evidence="1">
    <location>
        <begin position="1"/>
        <end position="17"/>
    </location>
</feature>
<evidence type="ECO:0000313" key="3">
    <source>
        <dbReference type="EMBL" id="CAE0121415.1"/>
    </source>
</evidence>
<dbReference type="AlphaFoldDB" id="A0A7S3F1K9"/>
<proteinExistence type="predicted"/>
<name>A0A7S3F1K9_9EUKA</name>
<evidence type="ECO:0000256" key="1">
    <source>
        <dbReference type="SAM" id="SignalP"/>
    </source>
</evidence>
<keyword evidence="1" id="KW-0732">Signal</keyword>